<dbReference type="GO" id="GO:0010158">
    <property type="term" value="P:abaxial cell fate specification"/>
    <property type="evidence" value="ECO:0007669"/>
    <property type="project" value="TreeGrafter"/>
</dbReference>
<dbReference type="InterPro" id="IPR006780">
    <property type="entry name" value="YABBY"/>
</dbReference>
<dbReference type="GO" id="GO:0009944">
    <property type="term" value="P:polarity specification of adaxial/abaxial axis"/>
    <property type="evidence" value="ECO:0007669"/>
    <property type="project" value="TreeGrafter"/>
</dbReference>
<feature type="domain" description="YABBY N-terminal" evidence="1">
    <location>
        <begin position="2"/>
        <end position="37"/>
    </location>
</feature>
<protein>
    <submittedName>
        <fullName evidence="2">Protein YABBY 4 isoform X1</fullName>
    </submittedName>
</protein>
<dbReference type="GO" id="GO:2000024">
    <property type="term" value="P:regulation of leaf development"/>
    <property type="evidence" value="ECO:0007669"/>
    <property type="project" value="TreeGrafter"/>
</dbReference>
<evidence type="ECO:0000259" key="1">
    <source>
        <dbReference type="Pfam" id="PF24868"/>
    </source>
</evidence>
<sequence length="186" mass="20829">MQVSVPCSGLLTTVRVRCGHCTNLFTVNVKGLLLSQVNHFQPSQRNLLDELSRPSSSFLMDLATMSNTSTSSNNIVNANSSSSNIIKLPFNRGIEDELGRMPAVRLLLLNNVPSLTFSFLIFYNKWAHFPHIHFGLMPDEDVKRTSLQQQQQNGDNVTHKEEFYRETATDNMGGSLISRVSQFPAL</sequence>
<dbReference type="Proteomes" id="UP001327560">
    <property type="component" value="Chromosome 4"/>
</dbReference>
<dbReference type="GO" id="GO:0010154">
    <property type="term" value="P:fruit development"/>
    <property type="evidence" value="ECO:0007669"/>
    <property type="project" value="TreeGrafter"/>
</dbReference>
<proteinExistence type="predicted"/>
<organism evidence="2 3">
    <name type="scientific">Canna indica</name>
    <name type="common">Indian-shot</name>
    <dbReference type="NCBI Taxonomy" id="4628"/>
    <lineage>
        <taxon>Eukaryota</taxon>
        <taxon>Viridiplantae</taxon>
        <taxon>Streptophyta</taxon>
        <taxon>Embryophyta</taxon>
        <taxon>Tracheophyta</taxon>
        <taxon>Spermatophyta</taxon>
        <taxon>Magnoliopsida</taxon>
        <taxon>Liliopsida</taxon>
        <taxon>Zingiberales</taxon>
        <taxon>Cannaceae</taxon>
        <taxon>Canna</taxon>
    </lineage>
</organism>
<dbReference type="Pfam" id="PF24868">
    <property type="entry name" value="YABBY_N"/>
    <property type="match status" value="1"/>
</dbReference>
<evidence type="ECO:0000313" key="3">
    <source>
        <dbReference type="Proteomes" id="UP001327560"/>
    </source>
</evidence>
<gene>
    <name evidence="2" type="ORF">Cni_G14387</name>
</gene>
<keyword evidence="3" id="KW-1185">Reference proteome</keyword>
<dbReference type="InterPro" id="IPR056776">
    <property type="entry name" value="YABBY_N"/>
</dbReference>
<dbReference type="EMBL" id="CP136893">
    <property type="protein sequence ID" value="WOL05658.1"/>
    <property type="molecule type" value="Genomic_DNA"/>
</dbReference>
<dbReference type="AlphaFoldDB" id="A0AAQ3KBD9"/>
<dbReference type="GO" id="GO:0005634">
    <property type="term" value="C:nucleus"/>
    <property type="evidence" value="ECO:0007669"/>
    <property type="project" value="TreeGrafter"/>
</dbReference>
<reference evidence="2 3" key="1">
    <citation type="submission" date="2023-10" db="EMBL/GenBank/DDBJ databases">
        <title>Chromosome-scale genome assembly provides insights into flower coloration mechanisms of Canna indica.</title>
        <authorList>
            <person name="Li C."/>
        </authorList>
    </citation>
    <scope>NUCLEOTIDE SEQUENCE [LARGE SCALE GENOMIC DNA]</scope>
    <source>
        <tissue evidence="2">Flower</tissue>
    </source>
</reference>
<dbReference type="PANTHER" id="PTHR31675:SF0">
    <property type="entry name" value="AXIAL REGULATOR YABBY 1"/>
    <property type="match status" value="1"/>
</dbReference>
<name>A0AAQ3KBD9_9LILI</name>
<dbReference type="GO" id="GO:1902183">
    <property type="term" value="P:regulation of shoot apical meristem development"/>
    <property type="evidence" value="ECO:0007669"/>
    <property type="project" value="TreeGrafter"/>
</dbReference>
<dbReference type="PANTHER" id="PTHR31675">
    <property type="entry name" value="PROTEIN YABBY 6-RELATED"/>
    <property type="match status" value="1"/>
</dbReference>
<evidence type="ECO:0000313" key="2">
    <source>
        <dbReference type="EMBL" id="WOL05658.1"/>
    </source>
</evidence>
<accession>A0AAQ3KBD9</accession>